<feature type="compositionally biased region" description="Basic and acidic residues" evidence="1">
    <location>
        <begin position="45"/>
        <end position="57"/>
    </location>
</feature>
<feature type="compositionally biased region" description="Acidic residues" evidence="1">
    <location>
        <begin position="32"/>
        <end position="44"/>
    </location>
</feature>
<feature type="compositionally biased region" description="Basic and acidic residues" evidence="1">
    <location>
        <begin position="1"/>
        <end position="12"/>
    </location>
</feature>
<protein>
    <submittedName>
        <fullName evidence="2">Uncharacterized protein</fullName>
    </submittedName>
</protein>
<feature type="region of interest" description="Disordered" evidence="1">
    <location>
        <begin position="1"/>
        <end position="57"/>
    </location>
</feature>
<evidence type="ECO:0000256" key="1">
    <source>
        <dbReference type="SAM" id="MobiDB-lite"/>
    </source>
</evidence>
<organism evidence="2 3">
    <name type="scientific">Hymenobacter endophyticus</name>
    <dbReference type="NCBI Taxonomy" id="3076335"/>
    <lineage>
        <taxon>Bacteria</taxon>
        <taxon>Pseudomonadati</taxon>
        <taxon>Bacteroidota</taxon>
        <taxon>Cytophagia</taxon>
        <taxon>Cytophagales</taxon>
        <taxon>Hymenobacteraceae</taxon>
        <taxon>Hymenobacter</taxon>
    </lineage>
</organism>
<reference evidence="2 3" key="1">
    <citation type="submission" date="2023-10" db="EMBL/GenBank/DDBJ databases">
        <title>Hymenobacter endophyticus sp. nov., an isolate from the leaf tissues of wheat.</title>
        <authorList>
            <person name="Dai Y."/>
        </authorList>
    </citation>
    <scope>NUCLEOTIDE SEQUENCE [LARGE SCALE GENOMIC DNA]</scope>
    <source>
        <strain evidence="2 3">ZK17L-C2</strain>
    </source>
</reference>
<dbReference type="Proteomes" id="UP001250698">
    <property type="component" value="Unassembled WGS sequence"/>
</dbReference>
<feature type="compositionally biased region" description="Acidic residues" evidence="1">
    <location>
        <begin position="13"/>
        <end position="23"/>
    </location>
</feature>
<gene>
    <name evidence="2" type="ORF">ROI90_16800</name>
</gene>
<proteinExistence type="predicted"/>
<sequence>MDDYQEDTRYAEDVEMDGDEYGPYDDGPGGDFEYEDGYQDDAADFEARELSHDLEMD</sequence>
<name>A0ABU3TL08_9BACT</name>
<comment type="caution">
    <text evidence="2">The sequence shown here is derived from an EMBL/GenBank/DDBJ whole genome shotgun (WGS) entry which is preliminary data.</text>
</comment>
<keyword evidence="3" id="KW-1185">Reference proteome</keyword>
<accession>A0ABU3TL08</accession>
<dbReference type="EMBL" id="JAWDJT010000012">
    <property type="protein sequence ID" value="MDU0372067.1"/>
    <property type="molecule type" value="Genomic_DNA"/>
</dbReference>
<evidence type="ECO:0000313" key="2">
    <source>
        <dbReference type="EMBL" id="MDU0372067.1"/>
    </source>
</evidence>
<evidence type="ECO:0000313" key="3">
    <source>
        <dbReference type="Proteomes" id="UP001250698"/>
    </source>
</evidence>
<dbReference type="RefSeq" id="WP_315999520.1">
    <property type="nucleotide sequence ID" value="NZ_JAWDJT010000012.1"/>
</dbReference>